<keyword evidence="1" id="KW-0472">Membrane</keyword>
<dbReference type="InterPro" id="IPR021994">
    <property type="entry name" value="DUF3592"/>
</dbReference>
<protein>
    <submittedName>
        <fullName evidence="3">DUF3592 domain-containing protein</fullName>
    </submittedName>
</protein>
<keyword evidence="4" id="KW-1185">Reference proteome</keyword>
<name>A0A845BGI4_9NEIS</name>
<sequence>MEKFLPLLLIAVGLSGFAYLWRLGETGRAAEAWPTAIGEITASGVDSRLRRGGGDASNREEYKALVTYRYSYNGVDYTGSTVSFPDAGYQQSASGAEARVAKYPAGSQVRVYVNPAQPAQACLEAGRHWTVWIGLALTLLFVAAGAGLLLGII</sequence>
<dbReference type="EMBL" id="WSSB01000001">
    <property type="protein sequence ID" value="MXR35405.1"/>
    <property type="molecule type" value="Genomic_DNA"/>
</dbReference>
<dbReference type="Proteomes" id="UP000467214">
    <property type="component" value="Unassembled WGS sequence"/>
</dbReference>
<accession>A0A845BGI4</accession>
<dbReference type="AlphaFoldDB" id="A0A845BGI4"/>
<keyword evidence="1" id="KW-1133">Transmembrane helix</keyword>
<feature type="domain" description="DUF3592" evidence="2">
    <location>
        <begin position="38"/>
        <end position="127"/>
    </location>
</feature>
<evidence type="ECO:0000313" key="3">
    <source>
        <dbReference type="EMBL" id="MXR35405.1"/>
    </source>
</evidence>
<evidence type="ECO:0000313" key="4">
    <source>
        <dbReference type="Proteomes" id="UP000467214"/>
    </source>
</evidence>
<feature type="transmembrane region" description="Helical" evidence="1">
    <location>
        <begin position="129"/>
        <end position="152"/>
    </location>
</feature>
<proteinExistence type="predicted"/>
<dbReference type="Pfam" id="PF12158">
    <property type="entry name" value="DUF3592"/>
    <property type="match status" value="1"/>
</dbReference>
<comment type="caution">
    <text evidence="3">The sequence shown here is derived from an EMBL/GenBank/DDBJ whole genome shotgun (WGS) entry which is preliminary data.</text>
</comment>
<dbReference type="RefSeq" id="WP_160794046.1">
    <property type="nucleotide sequence ID" value="NZ_WSSB01000001.1"/>
</dbReference>
<gene>
    <name evidence="3" type="ORF">GQF02_00125</name>
</gene>
<evidence type="ECO:0000259" key="2">
    <source>
        <dbReference type="Pfam" id="PF12158"/>
    </source>
</evidence>
<organism evidence="3 4">
    <name type="scientific">Craterilacuibacter sinensis</name>
    <dbReference type="NCBI Taxonomy" id="2686017"/>
    <lineage>
        <taxon>Bacteria</taxon>
        <taxon>Pseudomonadati</taxon>
        <taxon>Pseudomonadota</taxon>
        <taxon>Betaproteobacteria</taxon>
        <taxon>Neisseriales</taxon>
        <taxon>Neisseriaceae</taxon>
        <taxon>Craterilacuibacter</taxon>
    </lineage>
</organism>
<evidence type="ECO:0000256" key="1">
    <source>
        <dbReference type="SAM" id="Phobius"/>
    </source>
</evidence>
<reference evidence="3 4" key="1">
    <citation type="submission" date="2019-12" db="EMBL/GenBank/DDBJ databases">
        <title>Neisseriaceae gen. nov. sp. Genome sequencing and assembly.</title>
        <authorList>
            <person name="Liu Z."/>
            <person name="Li A."/>
        </authorList>
    </citation>
    <scope>NUCLEOTIDE SEQUENCE [LARGE SCALE GENOMIC DNA]</scope>
    <source>
        <strain evidence="3 4">B2N2-7</strain>
    </source>
</reference>
<keyword evidence="1" id="KW-0812">Transmembrane</keyword>